<dbReference type="Proteomes" id="UP000256297">
    <property type="component" value="Chromosome CBM2589_b"/>
</dbReference>
<organism evidence="1">
    <name type="scientific">Cupriavidus taiwanensis</name>
    <dbReference type="NCBI Taxonomy" id="164546"/>
    <lineage>
        <taxon>Bacteria</taxon>
        <taxon>Pseudomonadati</taxon>
        <taxon>Pseudomonadota</taxon>
        <taxon>Betaproteobacteria</taxon>
        <taxon>Burkholderiales</taxon>
        <taxon>Burkholderiaceae</taxon>
        <taxon>Cupriavidus</taxon>
    </lineage>
</organism>
<dbReference type="AlphaFoldDB" id="A0A375BKF2"/>
<proteinExistence type="predicted"/>
<comment type="caution">
    <text evidence="1">The sequence shown here is derived from an EMBL/GenBank/DDBJ whole genome shotgun (WGS) entry which is preliminary data.</text>
</comment>
<evidence type="ECO:0000313" key="1">
    <source>
        <dbReference type="EMBL" id="SOY46828.1"/>
    </source>
</evidence>
<protein>
    <submittedName>
        <fullName evidence="1">Uncharacterized protein</fullName>
    </submittedName>
</protein>
<dbReference type="EMBL" id="OFSP01000009">
    <property type="protein sequence ID" value="SOY46828.1"/>
    <property type="molecule type" value="Genomic_DNA"/>
</dbReference>
<accession>A0A375BKF2</accession>
<reference evidence="1" key="1">
    <citation type="submission" date="2018-01" db="EMBL/GenBank/DDBJ databases">
        <authorList>
            <person name="Clerissi C."/>
        </authorList>
    </citation>
    <scope>NUCLEOTIDE SEQUENCE</scope>
    <source>
        <strain evidence="1">Cupriavidus taiwanensis STM 3521</strain>
    </source>
</reference>
<name>A0A375BKF2_9BURK</name>
<sequence length="63" mass="6329">MPVAGAASCAALCRCLLPHTPADVASGNYCLPGPAKLSTVCAPASAPGWNAPCGYRASTARRR</sequence>
<gene>
    <name evidence="1" type="ORF">CBM2589_B170024</name>
</gene>